<comment type="similarity">
    <text evidence="1 9 10">Belongs to the acetokinase family.</text>
</comment>
<dbReference type="RefSeq" id="WP_334478429.1">
    <property type="nucleotide sequence ID" value="NZ_JAZHRV010000001.1"/>
</dbReference>
<keyword evidence="3 9" id="KW-0808">Transferase</keyword>
<dbReference type="InterPro" id="IPR023865">
    <property type="entry name" value="Aliphatic_acid_kinase_CS"/>
</dbReference>
<sequence length="401" mass="43121">MPQAILALNAGSSSIKFAAYRVGTGSELTLACKGSLDRHAREAKLIVKDAASTVLQEHTSESVDSSSALTTLLLGRIEPLLGDAELAAVGHRVVHGGPTFSAPVLVDSAVLQALDALTPLAPLHQPGCLDPIRSLISVRPRLLQVACFDTAFHHDLPPTYRRFPLPAEFEADGIRRYGFHGLSFEYIARSLDSVEARVVVAHLGSGSSLCAIRNGKSVNTTMSLTPLDGLMMATRSGAIDPGLVLYLQQTKNMSASEIEELLYHRSGLIGLSGISSDMRILLASDDLKAKEAIDQFCACVAEQIAAMATCMSGVDLLVFTGGIGENSPEIRKQICARLNWLGLRIDDEANMRGHNSISTRESRFAVRVIPTDEESVIAMQTRDIIDRANLEDPNRIAKNPA</sequence>
<comment type="pathway">
    <text evidence="9">Metabolic intermediate biosynthesis; acetyl-CoA biosynthesis; acetyl-CoA from acetate: step 1/2.</text>
</comment>
<comment type="function">
    <text evidence="9">Catalyzes the formation of acetyl phosphate from acetate and ATP. Can also catalyze the reverse reaction.</text>
</comment>
<comment type="cofactor">
    <cofactor evidence="9">
        <name>Mg(2+)</name>
        <dbReference type="ChEBI" id="CHEBI:18420"/>
    </cofactor>
    <cofactor evidence="9">
        <name>Mn(2+)</name>
        <dbReference type="ChEBI" id="CHEBI:29035"/>
    </cofactor>
    <text evidence="9">Mg(2+). Can also accept Mn(2+).</text>
</comment>
<dbReference type="PROSITE" id="PS01075">
    <property type="entry name" value="ACETATE_KINASE_1"/>
    <property type="match status" value="1"/>
</dbReference>
<dbReference type="InterPro" id="IPR000890">
    <property type="entry name" value="Aliphatic_acid_kin_short-chain"/>
</dbReference>
<keyword evidence="7 9" id="KW-0067">ATP-binding</keyword>
<dbReference type="PANTHER" id="PTHR21060">
    <property type="entry name" value="ACETATE KINASE"/>
    <property type="match status" value="1"/>
</dbReference>
<dbReference type="InterPro" id="IPR004372">
    <property type="entry name" value="Ac/propionate_kinase"/>
</dbReference>
<evidence type="ECO:0000256" key="7">
    <source>
        <dbReference type="ARBA" id="ARBA00022840"/>
    </source>
</evidence>
<keyword evidence="12" id="KW-1185">Reference proteome</keyword>
<dbReference type="PANTHER" id="PTHR21060:SF21">
    <property type="entry name" value="ACETATE KINASE"/>
    <property type="match status" value="1"/>
</dbReference>
<reference evidence="11 12" key="1">
    <citation type="submission" date="2024-02" db="EMBL/GenBank/DDBJ databases">
        <title>Adaptive strategies in a cosmopolitan and abundant soil bacterium.</title>
        <authorList>
            <person name="Carini P."/>
        </authorList>
    </citation>
    <scope>NUCLEOTIDE SEQUENCE [LARGE SCALE GENOMIC DNA]</scope>
    <source>
        <strain evidence="11 12">AZCC 1608</strain>
    </source>
</reference>
<protein>
    <recommendedName>
        <fullName evidence="9">Acetate kinase</fullName>
        <ecNumber evidence="9">2.7.2.1</ecNumber>
    </recommendedName>
    <alternativeName>
        <fullName evidence="9">Acetokinase</fullName>
    </alternativeName>
</protein>
<dbReference type="GO" id="GO:0008776">
    <property type="term" value="F:acetate kinase activity"/>
    <property type="evidence" value="ECO:0007669"/>
    <property type="project" value="UniProtKB-EC"/>
</dbReference>
<dbReference type="Gene3D" id="3.30.420.40">
    <property type="match status" value="2"/>
</dbReference>
<evidence type="ECO:0000313" key="11">
    <source>
        <dbReference type="EMBL" id="MEH2553858.1"/>
    </source>
</evidence>
<feature type="binding site" evidence="9">
    <location>
        <begin position="277"/>
        <end position="279"/>
    </location>
    <ligand>
        <name>ATP</name>
        <dbReference type="ChEBI" id="CHEBI:30616"/>
    </ligand>
</feature>
<evidence type="ECO:0000313" key="12">
    <source>
        <dbReference type="Proteomes" id="UP001364224"/>
    </source>
</evidence>
<evidence type="ECO:0000256" key="6">
    <source>
        <dbReference type="ARBA" id="ARBA00022777"/>
    </source>
</evidence>
<feature type="binding site" evidence="9">
    <location>
        <position position="9"/>
    </location>
    <ligand>
        <name>Mg(2+)</name>
        <dbReference type="ChEBI" id="CHEBI:18420"/>
    </ligand>
</feature>
<feature type="site" description="Transition state stabilizer" evidence="9">
    <location>
        <position position="180"/>
    </location>
</feature>
<evidence type="ECO:0000256" key="3">
    <source>
        <dbReference type="ARBA" id="ARBA00022679"/>
    </source>
</evidence>
<name>A0ABU8B5N6_9BRAD</name>
<dbReference type="HAMAP" id="MF_00020">
    <property type="entry name" value="Acetate_kinase"/>
    <property type="match status" value="1"/>
</dbReference>
<proteinExistence type="inferred from homology"/>
<feature type="binding site" evidence="9">
    <location>
        <position position="16"/>
    </location>
    <ligand>
        <name>ATP</name>
        <dbReference type="ChEBI" id="CHEBI:30616"/>
    </ligand>
</feature>
<feature type="binding site" evidence="9">
    <location>
        <begin position="202"/>
        <end position="206"/>
    </location>
    <ligand>
        <name>ATP</name>
        <dbReference type="ChEBI" id="CHEBI:30616"/>
    </ligand>
</feature>
<evidence type="ECO:0000256" key="4">
    <source>
        <dbReference type="ARBA" id="ARBA00022723"/>
    </source>
</evidence>
<evidence type="ECO:0000256" key="2">
    <source>
        <dbReference type="ARBA" id="ARBA00022490"/>
    </source>
</evidence>
<comment type="subunit">
    <text evidence="9">Homodimer.</text>
</comment>
<organism evidence="11 12">
    <name type="scientific">Bradyrhizobium algeriense</name>
    <dbReference type="NCBI Taxonomy" id="634784"/>
    <lineage>
        <taxon>Bacteria</taxon>
        <taxon>Pseudomonadati</taxon>
        <taxon>Pseudomonadota</taxon>
        <taxon>Alphaproteobacteria</taxon>
        <taxon>Hyphomicrobiales</taxon>
        <taxon>Nitrobacteraceae</taxon>
        <taxon>Bradyrhizobium</taxon>
    </lineage>
</organism>
<comment type="subcellular location">
    <subcellularLocation>
        <location evidence="9">Cytoplasm</location>
    </subcellularLocation>
</comment>
<dbReference type="EC" id="2.7.2.1" evidence="9"/>
<keyword evidence="6 9" id="KW-0418">Kinase</keyword>
<dbReference type="PIRSF" id="PIRSF000722">
    <property type="entry name" value="Acetate_prop_kin"/>
    <property type="match status" value="1"/>
</dbReference>
<feature type="binding site" evidence="9">
    <location>
        <position position="92"/>
    </location>
    <ligand>
        <name>substrate</name>
    </ligand>
</feature>
<comment type="catalytic activity">
    <reaction evidence="9">
        <text>acetate + ATP = acetyl phosphate + ADP</text>
        <dbReference type="Rhea" id="RHEA:11352"/>
        <dbReference type="ChEBI" id="CHEBI:22191"/>
        <dbReference type="ChEBI" id="CHEBI:30089"/>
        <dbReference type="ChEBI" id="CHEBI:30616"/>
        <dbReference type="ChEBI" id="CHEBI:456216"/>
        <dbReference type="EC" id="2.7.2.1"/>
    </reaction>
</comment>
<feature type="site" description="Transition state stabilizer" evidence="9">
    <location>
        <position position="235"/>
    </location>
</feature>
<accession>A0ABU8B5N6</accession>
<evidence type="ECO:0000256" key="1">
    <source>
        <dbReference type="ARBA" id="ARBA00008748"/>
    </source>
</evidence>
<dbReference type="PRINTS" id="PR00471">
    <property type="entry name" value="ACETATEKNASE"/>
</dbReference>
<evidence type="ECO:0000256" key="5">
    <source>
        <dbReference type="ARBA" id="ARBA00022741"/>
    </source>
</evidence>
<feature type="binding site" evidence="9">
    <location>
        <position position="373"/>
    </location>
    <ligand>
        <name>Mg(2+)</name>
        <dbReference type="ChEBI" id="CHEBI:18420"/>
    </ligand>
</feature>
<feature type="active site" description="Proton donor/acceptor" evidence="9">
    <location>
        <position position="149"/>
    </location>
</feature>
<keyword evidence="5 9" id="KW-0547">Nucleotide-binding</keyword>
<dbReference type="NCBIfam" id="TIGR00016">
    <property type="entry name" value="ackA"/>
    <property type="match status" value="1"/>
</dbReference>
<evidence type="ECO:0000256" key="9">
    <source>
        <dbReference type="HAMAP-Rule" id="MF_00020"/>
    </source>
</evidence>
<dbReference type="Pfam" id="PF00871">
    <property type="entry name" value="Acetate_kinase"/>
    <property type="match status" value="1"/>
</dbReference>
<evidence type="ECO:0000256" key="8">
    <source>
        <dbReference type="ARBA" id="ARBA00022842"/>
    </source>
</evidence>
<dbReference type="InterPro" id="IPR043129">
    <property type="entry name" value="ATPase_NBD"/>
</dbReference>
<dbReference type="SUPFAM" id="SSF53067">
    <property type="entry name" value="Actin-like ATPase domain"/>
    <property type="match status" value="2"/>
</dbReference>
<keyword evidence="8 9" id="KW-0460">Magnesium</keyword>
<dbReference type="EMBL" id="JAZHRV010000001">
    <property type="protein sequence ID" value="MEH2553858.1"/>
    <property type="molecule type" value="Genomic_DNA"/>
</dbReference>
<gene>
    <name evidence="9" type="primary">ackA</name>
    <name evidence="11" type="ORF">V1286_001387</name>
</gene>
<comment type="caution">
    <text evidence="11">The sequence shown here is derived from an EMBL/GenBank/DDBJ whole genome shotgun (WGS) entry which is preliminary data.</text>
</comment>
<keyword evidence="2 9" id="KW-0963">Cytoplasm</keyword>
<feature type="binding site" evidence="9">
    <location>
        <begin position="322"/>
        <end position="326"/>
    </location>
    <ligand>
        <name>ATP</name>
        <dbReference type="ChEBI" id="CHEBI:30616"/>
    </ligand>
</feature>
<dbReference type="PROSITE" id="PS01076">
    <property type="entry name" value="ACETATE_KINASE_2"/>
    <property type="match status" value="1"/>
</dbReference>
<keyword evidence="4 9" id="KW-0479">Metal-binding</keyword>
<dbReference type="Proteomes" id="UP001364224">
    <property type="component" value="Unassembled WGS sequence"/>
</dbReference>
<evidence type="ECO:0000256" key="10">
    <source>
        <dbReference type="RuleBase" id="RU003835"/>
    </source>
</evidence>